<name>A0A3G1A6J9_9CREN</name>
<evidence type="ECO:0000313" key="2">
    <source>
        <dbReference type="Proteomes" id="UP000266720"/>
    </source>
</evidence>
<dbReference type="EMBL" id="CP007493">
    <property type="protein sequence ID" value="AJB42602.1"/>
    <property type="molecule type" value="Genomic_DNA"/>
</dbReference>
<dbReference type="AlphaFoldDB" id="A0A3G1A6J9"/>
<organism evidence="1 2">
    <name type="scientific">Thermofilum adornatum 1505</name>
    <dbReference type="NCBI Taxonomy" id="697581"/>
    <lineage>
        <taxon>Archaea</taxon>
        <taxon>Thermoproteota</taxon>
        <taxon>Thermoprotei</taxon>
        <taxon>Thermofilales</taxon>
        <taxon>Thermofilaceae</taxon>
        <taxon>Thermofilum</taxon>
    </lineage>
</organism>
<dbReference type="Proteomes" id="UP000266720">
    <property type="component" value="Chromosome"/>
</dbReference>
<reference evidence="2" key="1">
    <citation type="book" date="2010" name="EXTREMOPHILES" publisher="0:0-0">
        <title>Complete genome sequences of ten hyperthermophilic archaea reveal their metabolic capabilities and possible ecological roles.</title>
        <editorList>
            <person name="?"/>
        </editorList>
        <authorList>
            <person name="Ravin N.V."/>
            <person name="Mardanov A.V."/>
            <person name="Bonch-Osmolovskaya E.A."/>
            <person name="Skryabin K.G."/>
        </authorList>
    </citation>
    <scope>NUCLEOTIDE SEQUENCE [LARGE SCALE GENOMIC DNA]</scope>
    <source>
        <strain evidence="2">1505</strain>
    </source>
</reference>
<proteinExistence type="predicted"/>
<sequence length="37" mass="3913">MYGGTLHGLAMRVAPCHGRPWQARLGEGGKGPANDNH</sequence>
<protein>
    <submittedName>
        <fullName evidence="1">Uncharacterized protein</fullName>
    </submittedName>
</protein>
<accession>A0A3G1A6J9</accession>
<evidence type="ECO:0000313" key="1">
    <source>
        <dbReference type="EMBL" id="AJB42602.1"/>
    </source>
</evidence>
<gene>
    <name evidence="1" type="ORF">TCARB_1560</name>
</gene>
<dbReference type="KEGG" id="tcb:TCARB_1560"/>